<protein>
    <submittedName>
        <fullName evidence="2">Uncharacterized protein</fullName>
    </submittedName>
</protein>
<sequence>MTNMVSYLLLGSSAIQGCLSVLLHHLRVHR</sequence>
<dbReference type="AlphaFoldDB" id="A0A0A9GMD3"/>
<reference evidence="2" key="2">
    <citation type="journal article" date="2015" name="Data Brief">
        <title>Shoot transcriptome of the giant reed, Arundo donax.</title>
        <authorList>
            <person name="Barrero R.A."/>
            <person name="Guerrero F.D."/>
            <person name="Moolhuijzen P."/>
            <person name="Goolsby J.A."/>
            <person name="Tidwell J."/>
            <person name="Bellgard S.E."/>
            <person name="Bellgard M.I."/>
        </authorList>
    </citation>
    <scope>NUCLEOTIDE SEQUENCE</scope>
    <source>
        <tissue evidence="2">Shoot tissue taken approximately 20 cm above the soil surface</tissue>
    </source>
</reference>
<name>A0A0A9GMD3_ARUDO</name>
<organism evidence="2">
    <name type="scientific">Arundo donax</name>
    <name type="common">Giant reed</name>
    <name type="synonym">Donax arundinaceus</name>
    <dbReference type="NCBI Taxonomy" id="35708"/>
    <lineage>
        <taxon>Eukaryota</taxon>
        <taxon>Viridiplantae</taxon>
        <taxon>Streptophyta</taxon>
        <taxon>Embryophyta</taxon>
        <taxon>Tracheophyta</taxon>
        <taxon>Spermatophyta</taxon>
        <taxon>Magnoliopsida</taxon>
        <taxon>Liliopsida</taxon>
        <taxon>Poales</taxon>
        <taxon>Poaceae</taxon>
        <taxon>PACMAD clade</taxon>
        <taxon>Arundinoideae</taxon>
        <taxon>Arundineae</taxon>
        <taxon>Arundo</taxon>
    </lineage>
</organism>
<keyword evidence="1" id="KW-0472">Membrane</keyword>
<dbReference type="EMBL" id="GBRH01173332">
    <property type="protein sequence ID" value="JAE24564.1"/>
    <property type="molecule type" value="Transcribed_RNA"/>
</dbReference>
<keyword evidence="1" id="KW-1133">Transmembrane helix</keyword>
<keyword evidence="1" id="KW-0812">Transmembrane</keyword>
<accession>A0A0A9GMD3</accession>
<reference evidence="2" key="1">
    <citation type="submission" date="2014-09" db="EMBL/GenBank/DDBJ databases">
        <authorList>
            <person name="Magalhaes I.L.F."/>
            <person name="Oliveira U."/>
            <person name="Santos F.R."/>
            <person name="Vidigal T.H.D.A."/>
            <person name="Brescovit A.D."/>
            <person name="Santos A.J."/>
        </authorList>
    </citation>
    <scope>NUCLEOTIDE SEQUENCE</scope>
    <source>
        <tissue evidence="2">Shoot tissue taken approximately 20 cm above the soil surface</tissue>
    </source>
</reference>
<feature type="transmembrane region" description="Helical" evidence="1">
    <location>
        <begin position="6"/>
        <end position="26"/>
    </location>
</feature>
<proteinExistence type="predicted"/>
<evidence type="ECO:0000256" key="1">
    <source>
        <dbReference type="SAM" id="Phobius"/>
    </source>
</evidence>
<evidence type="ECO:0000313" key="2">
    <source>
        <dbReference type="EMBL" id="JAE24564.1"/>
    </source>
</evidence>